<organism evidence="2 3">
    <name type="scientific">Streptosporangium subroseum</name>
    <dbReference type="NCBI Taxonomy" id="106412"/>
    <lineage>
        <taxon>Bacteria</taxon>
        <taxon>Bacillati</taxon>
        <taxon>Actinomycetota</taxon>
        <taxon>Actinomycetes</taxon>
        <taxon>Streptosporangiales</taxon>
        <taxon>Streptosporangiaceae</taxon>
        <taxon>Streptosporangium</taxon>
    </lineage>
</organism>
<dbReference type="AlphaFoldDB" id="A0A239I631"/>
<sequence length="193" mass="18817">MLKSRLCIPLAALASVVAAMMVALPSQAGTCPVSTTCPTTVTFTVTAPDGLAITVPNGSVNVGGGTPGNQISGQLGAITVSDQRATLAATWTTSVIASVGGFTTGGGTASETIPATAALYWSGPATATTGTGTFVPGQANAAAAQSLEVSRTAFSKTTGSGNNSATWNPTIVINIPAQAVAGTYTGTVSHSVA</sequence>
<evidence type="ECO:0008006" key="4">
    <source>
        <dbReference type="Google" id="ProtNLM"/>
    </source>
</evidence>
<evidence type="ECO:0000313" key="2">
    <source>
        <dbReference type="EMBL" id="SNS89040.1"/>
    </source>
</evidence>
<keyword evidence="3" id="KW-1185">Reference proteome</keyword>
<gene>
    <name evidence="2" type="ORF">SAMN05216276_1018147</name>
</gene>
<dbReference type="Proteomes" id="UP000198282">
    <property type="component" value="Unassembled WGS sequence"/>
</dbReference>
<evidence type="ECO:0000313" key="3">
    <source>
        <dbReference type="Proteomes" id="UP000198282"/>
    </source>
</evidence>
<name>A0A239I631_9ACTN</name>
<dbReference type="RefSeq" id="WP_245878429.1">
    <property type="nucleotide sequence ID" value="NZ_FZOD01000018.1"/>
</dbReference>
<feature type="chain" id="PRO_5013326020" description="WxL domain-containing protein" evidence="1">
    <location>
        <begin position="29"/>
        <end position="193"/>
    </location>
</feature>
<evidence type="ECO:0000256" key="1">
    <source>
        <dbReference type="SAM" id="SignalP"/>
    </source>
</evidence>
<feature type="signal peptide" evidence="1">
    <location>
        <begin position="1"/>
        <end position="28"/>
    </location>
</feature>
<proteinExistence type="predicted"/>
<dbReference type="EMBL" id="FZOD01000018">
    <property type="protein sequence ID" value="SNS89040.1"/>
    <property type="molecule type" value="Genomic_DNA"/>
</dbReference>
<protein>
    <recommendedName>
        <fullName evidence="4">WxL domain-containing protein</fullName>
    </recommendedName>
</protein>
<reference evidence="2 3" key="1">
    <citation type="submission" date="2017-06" db="EMBL/GenBank/DDBJ databases">
        <authorList>
            <person name="Kim H.J."/>
            <person name="Triplett B.A."/>
        </authorList>
    </citation>
    <scope>NUCLEOTIDE SEQUENCE [LARGE SCALE GENOMIC DNA]</scope>
    <source>
        <strain evidence="2 3">CGMCC 4.2132</strain>
    </source>
</reference>
<keyword evidence="1" id="KW-0732">Signal</keyword>
<accession>A0A239I631</accession>